<dbReference type="InterPro" id="IPR003660">
    <property type="entry name" value="HAMP_dom"/>
</dbReference>
<comment type="similarity">
    <text evidence="4">Belongs to the methyl-accepting chemotaxis (MCP) protein family.</text>
</comment>
<keyword evidence="6" id="KW-0472">Membrane</keyword>
<dbReference type="GO" id="GO:0007165">
    <property type="term" value="P:signal transduction"/>
    <property type="evidence" value="ECO:0007669"/>
    <property type="project" value="UniProtKB-KW"/>
</dbReference>
<dbReference type="Pfam" id="PF00672">
    <property type="entry name" value="HAMP"/>
    <property type="match status" value="1"/>
</dbReference>
<dbReference type="GO" id="GO:0004888">
    <property type="term" value="F:transmembrane signaling receptor activity"/>
    <property type="evidence" value="ECO:0007669"/>
    <property type="project" value="TreeGrafter"/>
</dbReference>
<feature type="transmembrane region" description="Helical" evidence="6">
    <location>
        <begin position="297"/>
        <end position="317"/>
    </location>
</feature>
<evidence type="ECO:0000259" key="8">
    <source>
        <dbReference type="PROSITE" id="PS50885"/>
    </source>
</evidence>
<gene>
    <name evidence="10" type="ORF">KP803_06395</name>
</gene>
<organism evidence="10 11">
    <name type="scientific">Vibrio amylolyticus</name>
    <dbReference type="NCBI Taxonomy" id="2847292"/>
    <lineage>
        <taxon>Bacteria</taxon>
        <taxon>Pseudomonadati</taxon>
        <taxon>Pseudomonadota</taxon>
        <taxon>Gammaproteobacteria</taxon>
        <taxon>Vibrionales</taxon>
        <taxon>Vibrionaceae</taxon>
        <taxon>Vibrio</taxon>
    </lineage>
</organism>
<dbReference type="SMART" id="SM01358">
    <property type="entry name" value="HBM"/>
    <property type="match status" value="1"/>
</dbReference>
<dbReference type="Pfam" id="PF00015">
    <property type="entry name" value="MCPsignal"/>
    <property type="match status" value="1"/>
</dbReference>
<dbReference type="FunFam" id="1.10.287.950:FF:000001">
    <property type="entry name" value="Methyl-accepting chemotaxis sensory transducer"/>
    <property type="match status" value="1"/>
</dbReference>
<evidence type="ECO:0000256" key="6">
    <source>
        <dbReference type="SAM" id="Phobius"/>
    </source>
</evidence>
<feature type="domain" description="HBM" evidence="9">
    <location>
        <begin position="45"/>
        <end position="285"/>
    </location>
</feature>
<reference evidence="10" key="1">
    <citation type="submission" date="2021-11" db="EMBL/GenBank/DDBJ databases">
        <title>Vibrio ZSDE26 sp. nov. and Vibrio ZSDZ34 sp. nov., isolated from coastal seawater in Qingdao.</title>
        <authorList>
            <person name="Zhang P."/>
        </authorList>
    </citation>
    <scope>NUCLEOTIDE SEQUENCE</scope>
    <source>
        <strain evidence="10">ZSDE26</strain>
    </source>
</reference>
<dbReference type="GO" id="GO:0006935">
    <property type="term" value="P:chemotaxis"/>
    <property type="evidence" value="ECO:0007669"/>
    <property type="project" value="UniProtKB-KW"/>
</dbReference>
<dbReference type="SUPFAM" id="SSF58104">
    <property type="entry name" value="Methyl-accepting chemotaxis protein (MCP) signaling domain"/>
    <property type="match status" value="1"/>
</dbReference>
<dbReference type="PROSITE" id="PS50885">
    <property type="entry name" value="HAMP"/>
    <property type="match status" value="1"/>
</dbReference>
<comment type="caution">
    <text evidence="10">The sequence shown here is derived from an EMBL/GenBank/DDBJ whole genome shotgun (WGS) entry which is preliminary data.</text>
</comment>
<dbReference type="CDD" id="cd06225">
    <property type="entry name" value="HAMP"/>
    <property type="match status" value="1"/>
</dbReference>
<protein>
    <submittedName>
        <fullName evidence="10">Methyl-accepting chemotaxis protein</fullName>
    </submittedName>
</protein>
<name>A0A9X1XHI9_9VIBR</name>
<keyword evidence="6" id="KW-1133">Transmembrane helix</keyword>
<evidence type="ECO:0000313" key="11">
    <source>
        <dbReference type="Proteomes" id="UP001139559"/>
    </source>
</evidence>
<keyword evidence="11" id="KW-1185">Reference proteome</keyword>
<evidence type="ECO:0000256" key="2">
    <source>
        <dbReference type="ARBA" id="ARBA00022500"/>
    </source>
</evidence>
<dbReference type="SMART" id="SM00304">
    <property type="entry name" value="HAMP"/>
    <property type="match status" value="1"/>
</dbReference>
<dbReference type="AlphaFoldDB" id="A0A9X1XHI9"/>
<proteinExistence type="inferred from homology"/>
<evidence type="ECO:0000259" key="7">
    <source>
        <dbReference type="PROSITE" id="PS50111"/>
    </source>
</evidence>
<dbReference type="PANTHER" id="PTHR43531">
    <property type="entry name" value="PROTEIN ICFG"/>
    <property type="match status" value="1"/>
</dbReference>
<evidence type="ECO:0000256" key="1">
    <source>
        <dbReference type="ARBA" id="ARBA00004370"/>
    </source>
</evidence>
<sequence length="614" mass="67707">MFQNMKIGGRLGLGFGLVLMLLIITAYLSFNALQTASSGFSDYRSLARNTNNAGRVQANLLSVRLAALKYIDSSNLEFLDVQQGRFEQLKTLMLEARQEASSKDQKETFESVEQHLLSYDEAFNLIKKKIERRHILVHDTLDVLGPQIEKQITSLLLGSKHDGNMEEAFEVAQSMRHLLLARLYVTKFLSSNSQQDVDRVESEFSSYQRMFNHLTQTTSNPEHQAMISQVKRLNIRYISAFQELVEVIYERNRLKSEWLDQAGAESASLIENLKLEIKDQQDLLGPQLQKSNDQSKAFVIAISIIASILGIILAIVITRIITTPVREAVVVANRLAKGDLTSKIRVESNDETGQLLRAMKHMVEQLSAIIGDVREAANSLSNASEKVSSMAQVMRSSSSDQADSVEFTRNSIEEMTSSISLNTDNAKATGSMASKASNEAREGGIAVQHTVIAMKQIAEKIGVIDDIAYQTNLLALNAAIEAARAGEHGKGFAVVSAEVRKLAERSQVSAQEISEVASNSVELAESAGGLLNKIVPSIAKTSDLVQEISAASEEQQTNVNQINTTMMQLTQITQQNASSSAQLTETSEMLSNQAQKLQSVMDFFIVNEQAQRKL</sequence>
<keyword evidence="2" id="KW-0145">Chemotaxis</keyword>
<dbReference type="EMBL" id="JAJHVV010000003">
    <property type="protein sequence ID" value="MCK6262906.1"/>
    <property type="molecule type" value="Genomic_DNA"/>
</dbReference>
<keyword evidence="6" id="KW-0812">Transmembrane</keyword>
<feature type="transmembrane region" description="Helical" evidence="6">
    <location>
        <begin position="12"/>
        <end position="30"/>
    </location>
</feature>
<evidence type="ECO:0000256" key="5">
    <source>
        <dbReference type="PROSITE-ProRule" id="PRU00284"/>
    </source>
</evidence>
<dbReference type="InterPro" id="IPR032255">
    <property type="entry name" value="HBM"/>
</dbReference>
<dbReference type="PROSITE" id="PS51753">
    <property type="entry name" value="HBM"/>
    <property type="match status" value="1"/>
</dbReference>
<evidence type="ECO:0000259" key="9">
    <source>
        <dbReference type="PROSITE" id="PS51753"/>
    </source>
</evidence>
<evidence type="ECO:0000313" key="10">
    <source>
        <dbReference type="EMBL" id="MCK6262906.1"/>
    </source>
</evidence>
<dbReference type="SMART" id="SM00283">
    <property type="entry name" value="MA"/>
    <property type="match status" value="1"/>
</dbReference>
<feature type="domain" description="HAMP" evidence="8">
    <location>
        <begin position="319"/>
        <end position="371"/>
    </location>
</feature>
<dbReference type="PROSITE" id="PS50111">
    <property type="entry name" value="CHEMOTAXIS_TRANSDUC_2"/>
    <property type="match status" value="1"/>
</dbReference>
<comment type="subcellular location">
    <subcellularLocation>
        <location evidence="1">Membrane</location>
    </subcellularLocation>
</comment>
<evidence type="ECO:0000256" key="3">
    <source>
        <dbReference type="ARBA" id="ARBA00023224"/>
    </source>
</evidence>
<dbReference type="Proteomes" id="UP001139559">
    <property type="component" value="Unassembled WGS sequence"/>
</dbReference>
<dbReference type="InterPro" id="IPR051310">
    <property type="entry name" value="MCP_chemotaxis"/>
</dbReference>
<dbReference type="InterPro" id="IPR004089">
    <property type="entry name" value="MCPsignal_dom"/>
</dbReference>
<dbReference type="RefSeq" id="WP_248008015.1">
    <property type="nucleotide sequence ID" value="NZ_JAJHVV010000003.1"/>
</dbReference>
<accession>A0A9X1XHI9</accession>
<evidence type="ECO:0000256" key="4">
    <source>
        <dbReference type="ARBA" id="ARBA00029447"/>
    </source>
</evidence>
<feature type="domain" description="Methyl-accepting transducer" evidence="7">
    <location>
        <begin position="376"/>
        <end position="591"/>
    </location>
</feature>
<dbReference type="PANTHER" id="PTHR43531:SF11">
    <property type="entry name" value="METHYL-ACCEPTING CHEMOTAXIS PROTEIN 3"/>
    <property type="match status" value="1"/>
</dbReference>
<dbReference type="Gene3D" id="1.10.287.950">
    <property type="entry name" value="Methyl-accepting chemotaxis protein"/>
    <property type="match status" value="1"/>
</dbReference>
<dbReference type="GO" id="GO:0005886">
    <property type="term" value="C:plasma membrane"/>
    <property type="evidence" value="ECO:0007669"/>
    <property type="project" value="TreeGrafter"/>
</dbReference>
<keyword evidence="3 5" id="KW-0807">Transducer</keyword>